<dbReference type="RefSeq" id="WP_206678517.1">
    <property type="nucleotide sequence ID" value="NZ_WTPX01000003.1"/>
</dbReference>
<dbReference type="InterPro" id="IPR005135">
    <property type="entry name" value="Endo/exonuclease/phosphatase"/>
</dbReference>
<dbReference type="PANTHER" id="PTHR12121">
    <property type="entry name" value="CARBON CATABOLITE REPRESSOR PROTEIN 4"/>
    <property type="match status" value="1"/>
</dbReference>
<organism evidence="4 5">
    <name type="scientific">Alienimonas chondri</name>
    <dbReference type="NCBI Taxonomy" id="2681879"/>
    <lineage>
        <taxon>Bacteria</taxon>
        <taxon>Pseudomonadati</taxon>
        <taxon>Planctomycetota</taxon>
        <taxon>Planctomycetia</taxon>
        <taxon>Planctomycetales</taxon>
        <taxon>Planctomycetaceae</taxon>
        <taxon>Alienimonas</taxon>
    </lineage>
</organism>
<dbReference type="SUPFAM" id="SSF56219">
    <property type="entry name" value="DNase I-like"/>
    <property type="match status" value="1"/>
</dbReference>
<evidence type="ECO:0000259" key="3">
    <source>
        <dbReference type="Pfam" id="PF03372"/>
    </source>
</evidence>
<protein>
    <recommendedName>
        <fullName evidence="3">Endonuclease/exonuclease/phosphatase domain-containing protein</fullName>
    </recommendedName>
</protein>
<evidence type="ECO:0000256" key="2">
    <source>
        <dbReference type="SAM" id="SignalP"/>
    </source>
</evidence>
<dbReference type="InterPro" id="IPR050410">
    <property type="entry name" value="CCR4/nocturin_mRNA_transcr"/>
</dbReference>
<dbReference type="Proteomes" id="UP000609651">
    <property type="component" value="Unassembled WGS sequence"/>
</dbReference>
<keyword evidence="2" id="KW-0732">Signal</keyword>
<dbReference type="Gene3D" id="3.60.10.10">
    <property type="entry name" value="Endonuclease/exonuclease/phosphatase"/>
    <property type="match status" value="1"/>
</dbReference>
<dbReference type="EMBL" id="WTPX01000003">
    <property type="protein sequence ID" value="NNJ24126.1"/>
    <property type="molecule type" value="Genomic_DNA"/>
</dbReference>
<evidence type="ECO:0000313" key="4">
    <source>
        <dbReference type="EMBL" id="NNJ24126.1"/>
    </source>
</evidence>
<dbReference type="CDD" id="cd09083">
    <property type="entry name" value="EEP-1"/>
    <property type="match status" value="1"/>
</dbReference>
<dbReference type="InterPro" id="IPR036691">
    <property type="entry name" value="Endo/exonu/phosph_ase_sf"/>
</dbReference>
<feature type="domain" description="Endonuclease/exonuclease/phosphatase" evidence="3">
    <location>
        <begin position="33"/>
        <end position="286"/>
    </location>
</feature>
<feature type="signal peptide" evidence="2">
    <location>
        <begin position="1"/>
        <end position="26"/>
    </location>
</feature>
<name>A0ABX1V9J6_9PLAN</name>
<evidence type="ECO:0000256" key="1">
    <source>
        <dbReference type="SAM" id="MobiDB-lite"/>
    </source>
</evidence>
<accession>A0ABX1V9J6</accession>
<reference evidence="4 5" key="1">
    <citation type="journal article" date="2020" name="Syst. Appl. Microbiol.">
        <title>Alienimonas chondri sp. nov., a novel planctomycete isolated from the biofilm of the red alga Chondrus crispus.</title>
        <authorList>
            <person name="Vitorino I."/>
            <person name="Albuquerque L."/>
            <person name="Wiegand S."/>
            <person name="Kallscheuer N."/>
            <person name="da Costa M.S."/>
            <person name="Lobo-da-Cunha A."/>
            <person name="Jogler C."/>
            <person name="Lage O.M."/>
        </authorList>
    </citation>
    <scope>NUCLEOTIDE SEQUENCE [LARGE SCALE GENOMIC DNA]</scope>
    <source>
        <strain evidence="4 5">LzC2</strain>
    </source>
</reference>
<gene>
    <name evidence="4" type="ORF">LzC2_01760</name>
</gene>
<feature type="region of interest" description="Disordered" evidence="1">
    <location>
        <begin position="228"/>
        <end position="250"/>
    </location>
</feature>
<sequence>MTTARRPASLLLAMAGAFLLPAIGSAAEPVRVMSFNIRYGSANDGENAWPLRREFVAETIRAFAPDLLGTQETLAFQRDELSARLPGYAVFAAGRDDGREAGEMMAIYYRTDRFEKLDGGHFWLSETPDEAGSKSWDSSLPRMCTWLKLRDKRPDGAGVFWAFNTHFDHRGPKARAESATLIRRKIAAIAGDGPALLTGDFNAAPGSKPYQNLFAATDAAGPALRDSYQIKHPDGEPGESAGTAGGFRRGDRGERRIDWIAFTPGWTIKEAAIDRTNRDGRTPSDHDPVTAVLERVEAATAED</sequence>
<proteinExistence type="predicted"/>
<dbReference type="Pfam" id="PF03372">
    <property type="entry name" value="Exo_endo_phos"/>
    <property type="match status" value="1"/>
</dbReference>
<dbReference type="PANTHER" id="PTHR12121:SF36">
    <property type="entry name" value="ENDONUCLEASE_EXONUCLEASE_PHOSPHATASE DOMAIN-CONTAINING PROTEIN"/>
    <property type="match status" value="1"/>
</dbReference>
<evidence type="ECO:0000313" key="5">
    <source>
        <dbReference type="Proteomes" id="UP000609651"/>
    </source>
</evidence>
<comment type="caution">
    <text evidence="4">The sequence shown here is derived from an EMBL/GenBank/DDBJ whole genome shotgun (WGS) entry which is preliminary data.</text>
</comment>
<keyword evidence="5" id="KW-1185">Reference proteome</keyword>
<feature type="chain" id="PRO_5045814523" description="Endonuclease/exonuclease/phosphatase domain-containing protein" evidence="2">
    <location>
        <begin position="27"/>
        <end position="303"/>
    </location>
</feature>